<dbReference type="EMBL" id="BDJL01000035">
    <property type="protein sequence ID" value="GAV25183.1"/>
    <property type="molecule type" value="Genomic_DNA"/>
</dbReference>
<comment type="subcellular location">
    <subcellularLocation>
        <location evidence="1">Cell envelope</location>
    </subcellularLocation>
</comment>
<keyword evidence="2 3" id="KW-0175">Coiled coil</keyword>
<dbReference type="STRING" id="661089.ciss_11160"/>
<evidence type="ECO:0000256" key="4">
    <source>
        <dbReference type="SAM" id="MobiDB-lite"/>
    </source>
</evidence>
<evidence type="ECO:0000256" key="3">
    <source>
        <dbReference type="SAM" id="Coils"/>
    </source>
</evidence>
<name>A0A1L8D210_9THEO</name>
<accession>A0A1L8D210</accession>
<proteinExistence type="predicted"/>
<dbReference type="InterPro" id="IPR050465">
    <property type="entry name" value="UPF0194_transport"/>
</dbReference>
<dbReference type="SUPFAM" id="SSF111369">
    <property type="entry name" value="HlyD-like secretion proteins"/>
    <property type="match status" value="2"/>
</dbReference>
<dbReference type="Gene3D" id="1.10.287.470">
    <property type="entry name" value="Helix hairpin bin"/>
    <property type="match status" value="2"/>
</dbReference>
<dbReference type="Proteomes" id="UP000187338">
    <property type="component" value="Unassembled WGS sequence"/>
</dbReference>
<keyword evidence="6" id="KW-1185">Reference proteome</keyword>
<dbReference type="OrthoDB" id="163546at2"/>
<sequence length="435" mass="48625">MIKSKKIVLAFASLILVVISFFSYNLATSTTQEPIIIKTSVPLQNSEVPIVSPVSGTVKKIVYPERTALRAGEVIIEIENLDLISKVYKAQAALAVAQAELAKARMGPNNYEKEIAKNELTLEKYRLEKLKNSVSLVKSLVEEYKNNEKEFLKDLSQTTNRLKILIDNFQKTVTPPDNQNVNSNPDNNNRGIGDNAQQSGSEGSGMMQHHAAQSEYLVKIYNLLTGIEESILLNDKNQTLKTSLDFKKQMNELKRNLEELQKEVKIAEIQVKLKELQYLNLLSKPDKEEVNLKHALVEKAKVELEIAKANLNAGYVKAPATGTLKKINVAEGEFITEGKLLGILEKPYEFYFDLTVPVDKIDSIQRGDKVMFRIEGHNDSDFAGTVLSIDTDFSAQGLLFKSLKGFYRVRISGEDTTGLLKTGIKVTEVIFNPKS</sequence>
<organism evidence="5 6">
    <name type="scientific">Carboxydothermus islandicus</name>
    <dbReference type="NCBI Taxonomy" id="661089"/>
    <lineage>
        <taxon>Bacteria</taxon>
        <taxon>Bacillati</taxon>
        <taxon>Bacillota</taxon>
        <taxon>Clostridia</taxon>
        <taxon>Thermoanaerobacterales</taxon>
        <taxon>Thermoanaerobacteraceae</taxon>
        <taxon>Carboxydothermus</taxon>
    </lineage>
</organism>
<dbReference type="PANTHER" id="PTHR32347">
    <property type="entry name" value="EFFLUX SYSTEM COMPONENT YKNX-RELATED"/>
    <property type="match status" value="1"/>
</dbReference>
<feature type="compositionally biased region" description="Low complexity" evidence="4">
    <location>
        <begin position="175"/>
        <end position="189"/>
    </location>
</feature>
<feature type="region of interest" description="Disordered" evidence="4">
    <location>
        <begin position="173"/>
        <end position="208"/>
    </location>
</feature>
<dbReference type="RefSeq" id="WP_075865346.1">
    <property type="nucleotide sequence ID" value="NZ_BDJL01000035.1"/>
</dbReference>
<evidence type="ECO:0000313" key="5">
    <source>
        <dbReference type="EMBL" id="GAV25183.1"/>
    </source>
</evidence>
<protein>
    <submittedName>
        <fullName evidence="5">Hemolysin D</fullName>
    </submittedName>
</protein>
<evidence type="ECO:0000256" key="1">
    <source>
        <dbReference type="ARBA" id="ARBA00004196"/>
    </source>
</evidence>
<dbReference type="GO" id="GO:0030313">
    <property type="term" value="C:cell envelope"/>
    <property type="evidence" value="ECO:0007669"/>
    <property type="project" value="UniProtKB-SubCell"/>
</dbReference>
<dbReference type="AlphaFoldDB" id="A0A1L8D210"/>
<reference evidence="6" key="1">
    <citation type="submission" date="2016-12" db="EMBL/GenBank/DDBJ databases">
        <title>Draft Genome Sequences od Carboxydothermus pertinax and islandicus, Hydrogenogenic Carboxydotrophic Bacteria.</title>
        <authorList>
            <person name="Fukuyama Y."/>
            <person name="Ohmae K."/>
            <person name="Yoneda Y."/>
            <person name="Yoshida T."/>
            <person name="Sako Y."/>
        </authorList>
    </citation>
    <scope>NUCLEOTIDE SEQUENCE [LARGE SCALE GENOMIC DNA]</scope>
    <source>
        <strain evidence="6">SET</strain>
    </source>
</reference>
<gene>
    <name evidence="5" type="ORF">ciss_11160</name>
</gene>
<feature type="coiled-coil region" evidence="3">
    <location>
        <begin position="127"/>
        <end position="161"/>
    </location>
</feature>
<evidence type="ECO:0000256" key="2">
    <source>
        <dbReference type="ARBA" id="ARBA00023054"/>
    </source>
</evidence>
<feature type="coiled-coil region" evidence="3">
    <location>
        <begin position="243"/>
        <end position="312"/>
    </location>
</feature>
<comment type="caution">
    <text evidence="5">The sequence shown here is derived from an EMBL/GenBank/DDBJ whole genome shotgun (WGS) entry which is preliminary data.</text>
</comment>
<dbReference type="Gene3D" id="2.40.30.170">
    <property type="match status" value="1"/>
</dbReference>
<dbReference type="Gene3D" id="2.40.50.100">
    <property type="match status" value="2"/>
</dbReference>
<evidence type="ECO:0000313" key="6">
    <source>
        <dbReference type="Proteomes" id="UP000187338"/>
    </source>
</evidence>
<dbReference type="PANTHER" id="PTHR32347:SF23">
    <property type="entry name" value="BLL5650 PROTEIN"/>
    <property type="match status" value="1"/>
</dbReference>